<evidence type="ECO:0000313" key="1">
    <source>
        <dbReference type="EMBL" id="GGC35321.1"/>
    </source>
</evidence>
<evidence type="ECO:0000313" key="2">
    <source>
        <dbReference type="Proteomes" id="UP000635885"/>
    </source>
</evidence>
<name>A0ABQ1M959_9BACT</name>
<dbReference type="InterPro" id="IPR027417">
    <property type="entry name" value="P-loop_NTPase"/>
</dbReference>
<sequence length="242" mass="27758">MIVGNPSTGKTTSLRNLDDKTIILNYEKKELPFFSKGVVNFPMGPKDAILPKDGKRGVPAMSVKEYTSMIIDKLRGSEKIKNVIIDSFSAFTDMLLAECKAKYKGFDVFNHYNSGVYEFFQQLKSLENKFVFVISHVEYLTDADGNTVVRTKIKGREWEGLVEKEATCVLYSRYVKNEAGQGVKYQFVTNSDGYLPGKTPMDMFIQNKELYIENDLHVVIERYKDYYRLDSELKKVNQEVTV</sequence>
<evidence type="ECO:0008006" key="3">
    <source>
        <dbReference type="Google" id="ProtNLM"/>
    </source>
</evidence>
<dbReference type="EMBL" id="BMFD01000003">
    <property type="protein sequence ID" value="GGC35321.1"/>
    <property type="molecule type" value="Genomic_DNA"/>
</dbReference>
<reference evidence="2" key="1">
    <citation type="journal article" date="2019" name="Int. J. Syst. Evol. Microbiol.">
        <title>The Global Catalogue of Microorganisms (GCM) 10K type strain sequencing project: providing services to taxonomists for standard genome sequencing and annotation.</title>
        <authorList>
            <consortium name="The Broad Institute Genomics Platform"/>
            <consortium name="The Broad Institute Genome Sequencing Center for Infectious Disease"/>
            <person name="Wu L."/>
            <person name="Ma J."/>
        </authorList>
    </citation>
    <scope>NUCLEOTIDE SEQUENCE [LARGE SCALE GENOMIC DNA]</scope>
    <source>
        <strain evidence="2">CGMCC 1.12479</strain>
    </source>
</reference>
<organism evidence="1 2">
    <name type="scientific">Belliella aquatica</name>
    <dbReference type="NCBI Taxonomy" id="1323734"/>
    <lineage>
        <taxon>Bacteria</taxon>
        <taxon>Pseudomonadati</taxon>
        <taxon>Bacteroidota</taxon>
        <taxon>Cytophagia</taxon>
        <taxon>Cytophagales</taxon>
        <taxon>Cyclobacteriaceae</taxon>
        <taxon>Belliella</taxon>
    </lineage>
</organism>
<gene>
    <name evidence="1" type="ORF">GCM10010993_12800</name>
</gene>
<protein>
    <recommendedName>
        <fullName evidence="3">AAA domain-containing protein</fullName>
    </recommendedName>
</protein>
<proteinExistence type="predicted"/>
<comment type="caution">
    <text evidence="1">The sequence shown here is derived from an EMBL/GenBank/DDBJ whole genome shotgun (WGS) entry which is preliminary data.</text>
</comment>
<accession>A0ABQ1M959</accession>
<keyword evidence="2" id="KW-1185">Reference proteome</keyword>
<dbReference type="Proteomes" id="UP000635885">
    <property type="component" value="Unassembled WGS sequence"/>
</dbReference>
<dbReference type="SUPFAM" id="SSF52540">
    <property type="entry name" value="P-loop containing nucleoside triphosphate hydrolases"/>
    <property type="match status" value="1"/>
</dbReference>
<dbReference type="Pfam" id="PF13479">
    <property type="entry name" value="AAA_24"/>
    <property type="match status" value="1"/>
</dbReference>